<dbReference type="AlphaFoldDB" id="A0A9P8C2V1"/>
<accession>A0A9P8C2V1</accession>
<proteinExistence type="inferred from homology"/>
<dbReference type="PROSITE" id="PS01031">
    <property type="entry name" value="SHSP"/>
    <property type="match status" value="1"/>
</dbReference>
<dbReference type="InterPro" id="IPR031107">
    <property type="entry name" value="Small_HSP"/>
</dbReference>
<protein>
    <submittedName>
        <fullName evidence="6">30 kDa heat shock protein</fullName>
    </submittedName>
</protein>
<name>A0A9P8C2V1_9HELO</name>
<evidence type="ECO:0000256" key="2">
    <source>
        <dbReference type="PROSITE-ProRule" id="PRU00285"/>
    </source>
</evidence>
<keyword evidence="1 6" id="KW-0346">Stress response</keyword>
<dbReference type="Proteomes" id="UP000824998">
    <property type="component" value="Unassembled WGS sequence"/>
</dbReference>
<evidence type="ECO:0000256" key="4">
    <source>
        <dbReference type="SAM" id="MobiDB-lite"/>
    </source>
</evidence>
<sequence length="218" mass="23743">MPFFPQAHLSPEAGFFQILSELDQASSTPQKQAHCGPHQCRPRHEEAFTPRFDITETPSDYQLFGELPGVAQEDLIIEFSDAQTIVIKGKTSRDGTSIATAVVEEPTVEAEKDTSDASSEKSHNATVEDGYDEADTPLAAPATTATAVSTPEKPVQKKAEAPKPKFWVSERKVGSFARSFSFSQRIEHHGVQATLKNGVLHVTVPKVTKTEKIIISVA</sequence>
<dbReference type="Gene3D" id="2.60.40.790">
    <property type="match status" value="1"/>
</dbReference>
<dbReference type="InterPro" id="IPR008978">
    <property type="entry name" value="HSP20-like_chaperone"/>
</dbReference>
<dbReference type="SUPFAM" id="SSF49764">
    <property type="entry name" value="HSP20-like chaperones"/>
    <property type="match status" value="1"/>
</dbReference>
<dbReference type="Pfam" id="PF00011">
    <property type="entry name" value="HSP20"/>
    <property type="match status" value="1"/>
</dbReference>
<comment type="similarity">
    <text evidence="2 3">Belongs to the small heat shock protein (HSP20) family.</text>
</comment>
<reference evidence="6" key="1">
    <citation type="journal article" date="2021" name="IMA Fungus">
        <title>Genomic characterization of three marine fungi, including Emericellopsis atlantica sp. nov. with signatures of a generalist lifestyle and marine biomass degradation.</title>
        <authorList>
            <person name="Hagestad O.C."/>
            <person name="Hou L."/>
            <person name="Andersen J.H."/>
            <person name="Hansen E.H."/>
            <person name="Altermark B."/>
            <person name="Li C."/>
            <person name="Kuhnert E."/>
            <person name="Cox R.J."/>
            <person name="Crous P.W."/>
            <person name="Spatafora J.W."/>
            <person name="Lail K."/>
            <person name="Amirebrahimi M."/>
            <person name="Lipzen A."/>
            <person name="Pangilinan J."/>
            <person name="Andreopoulos W."/>
            <person name="Hayes R.D."/>
            <person name="Ng V."/>
            <person name="Grigoriev I.V."/>
            <person name="Jackson S.A."/>
            <person name="Sutton T.D.S."/>
            <person name="Dobson A.D.W."/>
            <person name="Rama T."/>
        </authorList>
    </citation>
    <scope>NUCLEOTIDE SEQUENCE</scope>
    <source>
        <strain evidence="6">TRa018bII</strain>
    </source>
</reference>
<feature type="compositionally biased region" description="Basic and acidic residues" evidence="4">
    <location>
        <begin position="109"/>
        <end position="123"/>
    </location>
</feature>
<dbReference type="CDD" id="cd06464">
    <property type="entry name" value="ACD_sHsps-like"/>
    <property type="match status" value="1"/>
</dbReference>
<keyword evidence="7" id="KW-1185">Reference proteome</keyword>
<feature type="region of interest" description="Disordered" evidence="4">
    <location>
        <begin position="104"/>
        <end position="135"/>
    </location>
</feature>
<evidence type="ECO:0000313" key="6">
    <source>
        <dbReference type="EMBL" id="KAG9231390.1"/>
    </source>
</evidence>
<evidence type="ECO:0000313" key="7">
    <source>
        <dbReference type="Proteomes" id="UP000824998"/>
    </source>
</evidence>
<dbReference type="EMBL" id="MU251604">
    <property type="protein sequence ID" value="KAG9231390.1"/>
    <property type="molecule type" value="Genomic_DNA"/>
</dbReference>
<feature type="domain" description="SHSP" evidence="5">
    <location>
        <begin position="43"/>
        <end position="218"/>
    </location>
</feature>
<comment type="caution">
    <text evidence="6">The sequence shown here is derived from an EMBL/GenBank/DDBJ whole genome shotgun (WGS) entry which is preliminary data.</text>
</comment>
<evidence type="ECO:0000256" key="1">
    <source>
        <dbReference type="ARBA" id="ARBA00023016"/>
    </source>
</evidence>
<evidence type="ECO:0000256" key="3">
    <source>
        <dbReference type="RuleBase" id="RU003616"/>
    </source>
</evidence>
<dbReference type="OrthoDB" id="1431247at2759"/>
<gene>
    <name evidence="6" type="ORF">BJ875DRAFT_469604</name>
</gene>
<feature type="region of interest" description="Disordered" evidence="4">
    <location>
        <begin position="143"/>
        <end position="162"/>
    </location>
</feature>
<dbReference type="InterPro" id="IPR002068">
    <property type="entry name" value="A-crystallin/Hsp20_dom"/>
</dbReference>
<dbReference type="PANTHER" id="PTHR11527">
    <property type="entry name" value="HEAT-SHOCK PROTEIN 20 FAMILY MEMBER"/>
    <property type="match status" value="1"/>
</dbReference>
<evidence type="ECO:0000259" key="5">
    <source>
        <dbReference type="PROSITE" id="PS01031"/>
    </source>
</evidence>
<organism evidence="6 7">
    <name type="scientific">Amylocarpus encephaloides</name>
    <dbReference type="NCBI Taxonomy" id="45428"/>
    <lineage>
        <taxon>Eukaryota</taxon>
        <taxon>Fungi</taxon>
        <taxon>Dikarya</taxon>
        <taxon>Ascomycota</taxon>
        <taxon>Pezizomycotina</taxon>
        <taxon>Leotiomycetes</taxon>
        <taxon>Helotiales</taxon>
        <taxon>Helotiales incertae sedis</taxon>
        <taxon>Amylocarpus</taxon>
    </lineage>
</organism>